<keyword evidence="2" id="KW-0813">Transport</keyword>
<dbReference type="PROSITE" id="PS51318">
    <property type="entry name" value="TAT"/>
    <property type="match status" value="1"/>
</dbReference>
<feature type="signal peptide" evidence="4">
    <location>
        <begin position="1"/>
        <end position="29"/>
    </location>
</feature>
<gene>
    <name evidence="5" type="ORF">GCM10009681_05890</name>
</gene>
<dbReference type="EMBL" id="BAAALS010000002">
    <property type="protein sequence ID" value="GAA1738026.1"/>
    <property type="molecule type" value="Genomic_DNA"/>
</dbReference>
<reference evidence="5 6" key="1">
    <citation type="journal article" date="2019" name="Int. J. Syst. Evol. Microbiol.">
        <title>The Global Catalogue of Microorganisms (GCM) 10K type strain sequencing project: providing services to taxonomists for standard genome sequencing and annotation.</title>
        <authorList>
            <consortium name="The Broad Institute Genomics Platform"/>
            <consortium name="The Broad Institute Genome Sequencing Center for Infectious Disease"/>
            <person name="Wu L."/>
            <person name="Ma J."/>
        </authorList>
    </citation>
    <scope>NUCLEOTIDE SEQUENCE [LARGE SCALE GENOMIC DNA]</scope>
    <source>
        <strain evidence="5 6">JCM 13249</strain>
    </source>
</reference>
<evidence type="ECO:0000256" key="4">
    <source>
        <dbReference type="SAM" id="SignalP"/>
    </source>
</evidence>
<dbReference type="SUPFAM" id="SSF53850">
    <property type="entry name" value="Periplasmic binding protein-like II"/>
    <property type="match status" value="1"/>
</dbReference>
<dbReference type="Proteomes" id="UP001500655">
    <property type="component" value="Unassembled WGS sequence"/>
</dbReference>
<feature type="chain" id="PRO_5046254633" evidence="4">
    <location>
        <begin position="30"/>
        <end position="446"/>
    </location>
</feature>
<evidence type="ECO:0000313" key="6">
    <source>
        <dbReference type="Proteomes" id="UP001500655"/>
    </source>
</evidence>
<comment type="caution">
    <text evidence="5">The sequence shown here is derived from an EMBL/GenBank/DDBJ whole genome shotgun (WGS) entry which is preliminary data.</text>
</comment>
<keyword evidence="6" id="KW-1185">Reference proteome</keyword>
<name>A0ABN2JT11_9ACTN</name>
<dbReference type="Pfam" id="PF01547">
    <property type="entry name" value="SBP_bac_1"/>
    <property type="match status" value="1"/>
</dbReference>
<organism evidence="5 6">
    <name type="scientific">Luedemannella helvata</name>
    <dbReference type="NCBI Taxonomy" id="349315"/>
    <lineage>
        <taxon>Bacteria</taxon>
        <taxon>Bacillati</taxon>
        <taxon>Actinomycetota</taxon>
        <taxon>Actinomycetes</taxon>
        <taxon>Micromonosporales</taxon>
        <taxon>Micromonosporaceae</taxon>
        <taxon>Luedemannella</taxon>
    </lineage>
</organism>
<proteinExistence type="inferred from homology"/>
<evidence type="ECO:0000313" key="5">
    <source>
        <dbReference type="EMBL" id="GAA1738026.1"/>
    </source>
</evidence>
<evidence type="ECO:0000256" key="2">
    <source>
        <dbReference type="ARBA" id="ARBA00022448"/>
    </source>
</evidence>
<comment type="similarity">
    <text evidence="1">Belongs to the bacterial solute-binding protein 1 family.</text>
</comment>
<dbReference type="InterPro" id="IPR006311">
    <property type="entry name" value="TAT_signal"/>
</dbReference>
<accession>A0ABN2JT11</accession>
<evidence type="ECO:0000256" key="3">
    <source>
        <dbReference type="ARBA" id="ARBA00022729"/>
    </source>
</evidence>
<dbReference type="PANTHER" id="PTHR30061">
    <property type="entry name" value="MALTOSE-BINDING PERIPLASMIC PROTEIN"/>
    <property type="match status" value="1"/>
</dbReference>
<keyword evidence="3 4" id="KW-0732">Signal</keyword>
<dbReference type="Gene3D" id="3.40.190.10">
    <property type="entry name" value="Periplasmic binding protein-like II"/>
    <property type="match status" value="2"/>
</dbReference>
<protein>
    <submittedName>
        <fullName evidence="5">ABC transporter substrate-binding protein</fullName>
    </submittedName>
</protein>
<dbReference type="PANTHER" id="PTHR30061:SF50">
    <property type="entry name" value="MALTOSE_MALTODEXTRIN-BINDING PERIPLASMIC PROTEIN"/>
    <property type="match status" value="1"/>
</dbReference>
<evidence type="ECO:0000256" key="1">
    <source>
        <dbReference type="ARBA" id="ARBA00008520"/>
    </source>
</evidence>
<sequence length="446" mass="46679">MNGLPASGTSRRTLLRNVLALAAAAPVLAACTDDGDTPAPSASGGGDDKFPGVALKVACNPTSQQACAEAGKQWAALTGGTVTAEIIPYAERATSYASWIVSKDASYDVLYAGVDFISNFGDKIYLDLAKLLGDTSDFVPAALGQLTKSGALHAAPLFADMELFFHNKKNWAEAGLPEALPGTWDELYAYAPKLAVGNREPCVVPWNNNGVPFWIAFFNSTGGQLFSEDKSQLMFDNDKGLQTWQAIARGFQAKFFGTAGANAVGDQDTSLLFNQNLAASQINTTGFGSTALSTDPAAKSVIGKDDLGISPLPGIAAGTSGSVIVAEGLGINKFGKNQEAALSFVKFATGAQFQKQLVLGKAGQVLPSSRLSVSRDAEVATSFPFAAALAEQAKAQLAWPGNAPFKWNAPFLLGLTNLSKGTWTPEQAHEETINAVKKLMIAQMGA</sequence>
<dbReference type="InterPro" id="IPR006059">
    <property type="entry name" value="SBP"/>
</dbReference>